<gene>
    <name evidence="3" type="ORF">JCM15548_13414</name>
</gene>
<evidence type="ECO:0000259" key="2">
    <source>
        <dbReference type="PROSITE" id="PS50828"/>
    </source>
</evidence>
<organism evidence="3 4">
    <name type="scientific">Geofilum rubicundum JCM 15548</name>
    <dbReference type="NCBI Taxonomy" id="1236989"/>
    <lineage>
        <taxon>Bacteria</taxon>
        <taxon>Pseudomonadati</taxon>
        <taxon>Bacteroidota</taxon>
        <taxon>Bacteroidia</taxon>
        <taxon>Marinilabiliales</taxon>
        <taxon>Marinilabiliaceae</taxon>
        <taxon>Geofilum</taxon>
    </lineage>
</organism>
<dbReference type="STRING" id="1236989.JCM15548_13414"/>
<dbReference type="InterPro" id="IPR018598">
    <property type="entry name" value="DUF2027"/>
</dbReference>
<dbReference type="SUPFAM" id="SSF158949">
    <property type="entry name" value="Smr-associated domain-like"/>
    <property type="match status" value="1"/>
</dbReference>
<dbReference type="Gene3D" id="2.60.40.1600">
    <property type="entry name" value="Smr-associated-like"/>
    <property type="match status" value="1"/>
</dbReference>
<sequence>MKVEKGDRIRFLNEVGGGLVTRIEGSLVFVEDEDGFEVPVSASEVVVVEKGSAPVGATGAASNHKDAAPQQAVSVNEDVSSPAAYSEELEDEEQDDFHPRFYLAYIKTGNNQTEEGKVQAYIINDSNYYCSYLISWLGEDGYMHALHQGLIEPNTKLPLDEKLARELDVTYDIQLILFKKGKPYPAVAPVSTSLTIKARRFYKENSFRANDFFYQPAVLFSIIKSELEQKMELLTEKETRAIILEKEGGDPAPPKAKRQSTPELLEVDLHINELIDSVAGLSNGEILQIQMDQFHAVMEANKNLKGRRIVFIHGVGNGTLKTELRKQLDRKYKGLNYQDASFREYGYGATMVIL</sequence>
<dbReference type="Gene3D" id="3.30.1370.110">
    <property type="match status" value="1"/>
</dbReference>
<name>A0A0E9M0K4_9BACT</name>
<evidence type="ECO:0000256" key="1">
    <source>
        <dbReference type="SAM" id="MobiDB-lite"/>
    </source>
</evidence>
<protein>
    <submittedName>
        <fullName evidence="3">Putative DNA mismatch repair protein</fullName>
    </submittedName>
</protein>
<evidence type="ECO:0000313" key="3">
    <source>
        <dbReference type="EMBL" id="GAO31078.1"/>
    </source>
</evidence>
<dbReference type="InterPro" id="IPR036063">
    <property type="entry name" value="Smr_dom_sf"/>
</dbReference>
<evidence type="ECO:0000313" key="4">
    <source>
        <dbReference type="Proteomes" id="UP000032900"/>
    </source>
</evidence>
<proteinExistence type="predicted"/>
<dbReference type="AlphaFoldDB" id="A0A0E9M0K4"/>
<accession>A0A0E9M0K4</accession>
<feature type="domain" description="Smr" evidence="2">
    <location>
        <begin position="295"/>
        <end position="354"/>
    </location>
</feature>
<feature type="region of interest" description="Disordered" evidence="1">
    <location>
        <begin position="57"/>
        <end position="91"/>
    </location>
</feature>
<dbReference type="OrthoDB" id="1524810at2"/>
<dbReference type="PROSITE" id="PS50828">
    <property type="entry name" value="SMR"/>
    <property type="match status" value="1"/>
</dbReference>
<dbReference type="InterPro" id="IPR002625">
    <property type="entry name" value="Smr_dom"/>
</dbReference>
<dbReference type="Pfam" id="PF09640">
    <property type="entry name" value="DUF2027"/>
    <property type="match status" value="1"/>
</dbReference>
<dbReference type="Pfam" id="PF01713">
    <property type="entry name" value="Smr"/>
    <property type="match status" value="1"/>
</dbReference>
<reference evidence="3 4" key="1">
    <citation type="journal article" date="2015" name="Microbes Environ.">
        <title>Distribution and evolution of nitrogen fixation genes in the phylum bacteroidetes.</title>
        <authorList>
            <person name="Inoue J."/>
            <person name="Oshima K."/>
            <person name="Suda W."/>
            <person name="Sakamoto M."/>
            <person name="Iino T."/>
            <person name="Noda S."/>
            <person name="Hongoh Y."/>
            <person name="Hattori M."/>
            <person name="Ohkuma M."/>
        </authorList>
    </citation>
    <scope>NUCLEOTIDE SEQUENCE [LARGE SCALE GENOMIC DNA]</scope>
    <source>
        <strain evidence="3">JCM 15548</strain>
    </source>
</reference>
<dbReference type="InterPro" id="IPR036781">
    <property type="entry name" value="Smr_assoc-like_sf"/>
</dbReference>
<comment type="caution">
    <text evidence="3">The sequence shown here is derived from an EMBL/GenBank/DDBJ whole genome shotgun (WGS) entry which is preliminary data.</text>
</comment>
<dbReference type="Proteomes" id="UP000032900">
    <property type="component" value="Unassembled WGS sequence"/>
</dbReference>
<keyword evidence="4" id="KW-1185">Reference proteome</keyword>
<dbReference type="RefSeq" id="WP_062126783.1">
    <property type="nucleotide sequence ID" value="NZ_BAZW01000037.1"/>
</dbReference>
<dbReference type="EMBL" id="BAZW01000037">
    <property type="protein sequence ID" value="GAO31078.1"/>
    <property type="molecule type" value="Genomic_DNA"/>
</dbReference>